<evidence type="ECO:0000313" key="1">
    <source>
        <dbReference type="EMBL" id="BEG98117.1"/>
    </source>
</evidence>
<reference evidence="1 2" key="1">
    <citation type="submission" date="2023-04" db="EMBL/GenBank/DDBJ databases">
        <title>Draft genome sequence of acteroides sedimenti strain YN3PY1.</title>
        <authorList>
            <person name="Yoshida N."/>
        </authorList>
    </citation>
    <scope>NUCLEOTIDE SEQUENCE [LARGE SCALE GENOMIC DNA]</scope>
    <source>
        <strain evidence="1 2">YN3PY1</strain>
    </source>
</reference>
<protein>
    <submittedName>
        <fullName evidence="1">Uncharacterized protein</fullName>
    </submittedName>
</protein>
<gene>
    <name evidence="1" type="ORF">BSYN_03820</name>
</gene>
<keyword evidence="2" id="KW-1185">Reference proteome</keyword>
<dbReference type="Proteomes" id="UP001496674">
    <property type="component" value="Chromosome"/>
</dbReference>
<accession>A0ABM8I7L7</accession>
<dbReference type="EMBL" id="AP028055">
    <property type="protein sequence ID" value="BEG98117.1"/>
    <property type="molecule type" value="Genomic_DNA"/>
</dbReference>
<name>A0ABM8I7L7_9BACE</name>
<organism evidence="1 2">
    <name type="scientific">Bacteroides sedimenti</name>
    <dbReference type="NCBI Taxonomy" id="2136147"/>
    <lineage>
        <taxon>Bacteria</taxon>
        <taxon>Pseudomonadati</taxon>
        <taxon>Bacteroidota</taxon>
        <taxon>Bacteroidia</taxon>
        <taxon>Bacteroidales</taxon>
        <taxon>Bacteroidaceae</taxon>
        <taxon>Bacteroides</taxon>
    </lineage>
</organism>
<evidence type="ECO:0000313" key="2">
    <source>
        <dbReference type="Proteomes" id="UP001496674"/>
    </source>
</evidence>
<sequence length="133" mass="15585">MQKITVLATKRTFEADCIYTALNMLSDWFFFEQKGMNDNFAFVLETGALKNSYRFDPYLFHSFFCKGKIDGATFINLLTPAVVDYWRNPTPSEILFGEGAIHYRYMQLHEVCNRAGEAKKYFYHSDGLRYNKI</sequence>
<dbReference type="RefSeq" id="WP_353332794.1">
    <property type="nucleotide sequence ID" value="NZ_AP028055.1"/>
</dbReference>
<proteinExistence type="predicted"/>